<feature type="non-terminal residue" evidence="1">
    <location>
        <position position="199"/>
    </location>
</feature>
<dbReference type="AlphaFoldDB" id="A0A813JXB8"/>
<accession>A0A813JXB8</accession>
<feature type="non-terminal residue" evidence="1">
    <location>
        <position position="1"/>
    </location>
</feature>
<protein>
    <recommendedName>
        <fullName evidence="3">Ubiquitin-like domain-containing protein</fullName>
    </recommendedName>
</protein>
<dbReference type="InterPro" id="IPR029071">
    <property type="entry name" value="Ubiquitin-like_domsf"/>
</dbReference>
<evidence type="ECO:0000313" key="2">
    <source>
        <dbReference type="Proteomes" id="UP000626109"/>
    </source>
</evidence>
<gene>
    <name evidence="1" type="ORF">PGLA2088_LOCUS24978</name>
</gene>
<dbReference type="SUPFAM" id="SSF54236">
    <property type="entry name" value="Ubiquitin-like"/>
    <property type="match status" value="1"/>
</dbReference>
<sequence length="199" mass="22151">VQGVRYVQHPLGYPNDYHRQSFPVRVWGACTSKRDTAGPEKDPEVSVSAAVLKAIVDDIRQCTEEQLQRPPGRWSVEDGNIWGEYSTFDPKAEKDLRANMGFDARKMIEEWSAPPPARELEVKVTHISHQNQTLTLSVMNNLLVRQLKEEIVKKVGRGPATKIELSINGENVLADDVALSSVESDLAGGVFLMGIDLSR</sequence>
<dbReference type="Proteomes" id="UP000626109">
    <property type="component" value="Unassembled WGS sequence"/>
</dbReference>
<comment type="caution">
    <text evidence="1">The sequence shown here is derived from an EMBL/GenBank/DDBJ whole genome shotgun (WGS) entry which is preliminary data.</text>
</comment>
<reference evidence="1" key="1">
    <citation type="submission" date="2021-02" db="EMBL/GenBank/DDBJ databases">
        <authorList>
            <person name="Dougan E. K."/>
            <person name="Rhodes N."/>
            <person name="Thang M."/>
            <person name="Chan C."/>
        </authorList>
    </citation>
    <scope>NUCLEOTIDE SEQUENCE</scope>
</reference>
<evidence type="ECO:0008006" key="3">
    <source>
        <dbReference type="Google" id="ProtNLM"/>
    </source>
</evidence>
<organism evidence="1 2">
    <name type="scientific">Polarella glacialis</name>
    <name type="common">Dinoflagellate</name>
    <dbReference type="NCBI Taxonomy" id="89957"/>
    <lineage>
        <taxon>Eukaryota</taxon>
        <taxon>Sar</taxon>
        <taxon>Alveolata</taxon>
        <taxon>Dinophyceae</taxon>
        <taxon>Suessiales</taxon>
        <taxon>Suessiaceae</taxon>
        <taxon>Polarella</taxon>
    </lineage>
</organism>
<dbReference type="Gene3D" id="3.10.20.90">
    <property type="entry name" value="Phosphatidylinositol 3-kinase Catalytic Subunit, Chain A, domain 1"/>
    <property type="match status" value="1"/>
</dbReference>
<dbReference type="EMBL" id="CAJNNW010026589">
    <property type="protein sequence ID" value="CAE8686443.1"/>
    <property type="molecule type" value="Genomic_DNA"/>
</dbReference>
<proteinExistence type="predicted"/>
<evidence type="ECO:0000313" key="1">
    <source>
        <dbReference type="EMBL" id="CAE8686443.1"/>
    </source>
</evidence>
<name>A0A813JXB8_POLGL</name>